<protein>
    <submittedName>
        <fullName evidence="1">Uncharacterized protein</fullName>
    </submittedName>
</protein>
<dbReference type="AlphaFoldDB" id="A0AAV3JMN4"/>
<name>A0AAV3JMN4_HELPX</name>
<dbReference type="Proteomes" id="UP000015451">
    <property type="component" value="Unassembled WGS sequence"/>
</dbReference>
<gene>
    <name evidence="1" type="ORF">N199_03320</name>
</gene>
<sequence>MDISYSKKTRGILTSFSLNIALTAMRSCALKRTEFFVLLG</sequence>
<evidence type="ECO:0000313" key="1">
    <source>
        <dbReference type="EMBL" id="EPZ67158.1"/>
    </source>
</evidence>
<dbReference type="EMBL" id="AUSL01000043">
    <property type="protein sequence ID" value="EPZ67158.1"/>
    <property type="molecule type" value="Genomic_DNA"/>
</dbReference>
<accession>A0AAV3JMN4</accession>
<comment type="caution">
    <text evidence="1">The sequence shown here is derived from an EMBL/GenBank/DDBJ whole genome shotgun (WGS) entry which is preliminary data.</text>
</comment>
<evidence type="ECO:0000313" key="2">
    <source>
        <dbReference type="Proteomes" id="UP000015451"/>
    </source>
</evidence>
<organism evidence="1 2">
    <name type="scientific">Helicobacter pylori UM038</name>
    <dbReference type="NCBI Taxonomy" id="1352343"/>
    <lineage>
        <taxon>Bacteria</taxon>
        <taxon>Pseudomonadati</taxon>
        <taxon>Campylobacterota</taxon>
        <taxon>Epsilonproteobacteria</taxon>
        <taxon>Campylobacterales</taxon>
        <taxon>Helicobacteraceae</taxon>
        <taxon>Helicobacter</taxon>
    </lineage>
</organism>
<reference evidence="1 2" key="1">
    <citation type="journal article" date="2013" name="Genome Announc.">
        <title>Multiple genome sequences of Helicobacter pylori strains of diverse disease and antibiotic resistance backgrounds from Malaysia.</title>
        <authorList>
            <person name="Rehvathy V."/>
            <person name="Tan M.H."/>
            <person name="Gunaletchumy S.P."/>
            <person name="Teh X."/>
            <person name="Wang S."/>
            <person name="Baybayan P."/>
            <person name="Singh S."/>
            <person name="Ashby M."/>
            <person name="Kaakoush N.O."/>
            <person name="Mitchell H.M."/>
            <person name="Croft L.J."/>
            <person name="Goh K.L."/>
            <person name="Loke M.F."/>
            <person name="Vadivelu J."/>
        </authorList>
    </citation>
    <scope>NUCLEOTIDE SEQUENCE [LARGE SCALE GENOMIC DNA]</scope>
    <source>
        <strain evidence="1 2">UM038</strain>
    </source>
</reference>
<proteinExistence type="predicted"/>